<dbReference type="PROSITE" id="PS51379">
    <property type="entry name" value="4FE4S_FER_2"/>
    <property type="match status" value="2"/>
</dbReference>
<dbReference type="PANTHER" id="PTHR43196:SF2">
    <property type="entry name" value="PHOSPHOADENOSINE PHOSPHOSULFATE REDUCTASE"/>
    <property type="match status" value="1"/>
</dbReference>
<evidence type="ECO:0000259" key="1">
    <source>
        <dbReference type="PROSITE" id="PS51379"/>
    </source>
</evidence>
<feature type="domain" description="4Fe-4S ferredoxin-type" evidence="1">
    <location>
        <begin position="590"/>
        <end position="620"/>
    </location>
</feature>
<dbReference type="KEGG" id="mev:Metev_1141"/>
<reference evidence="2 3" key="1">
    <citation type="submission" date="2010-06" db="EMBL/GenBank/DDBJ databases">
        <title>Complete sequence chromosome of Methanohalobium evestigatum Z-7303.</title>
        <authorList>
            <consortium name="US DOE Joint Genome Institute"/>
            <person name="Lucas S."/>
            <person name="Copeland A."/>
            <person name="Lapidus A."/>
            <person name="Cheng J.-F."/>
            <person name="Bruce D."/>
            <person name="Goodwin L."/>
            <person name="Pitluck S."/>
            <person name="Saunders E."/>
            <person name="Detter J.C."/>
            <person name="Han C."/>
            <person name="Tapia R."/>
            <person name="Land M."/>
            <person name="Hauser L."/>
            <person name="Kyrpides N."/>
            <person name="Mikhailova N."/>
            <person name="Sieprawska-Lupa M."/>
            <person name="Whitman W.B."/>
            <person name="Anderson I."/>
            <person name="Woyke T."/>
        </authorList>
    </citation>
    <scope>NUCLEOTIDE SEQUENCE [LARGE SCALE GENOMIC DNA]</scope>
    <source>
        <strain evidence="3">ATCC BAA-1072 / DSM 3721 / NBRC 107634 / OCM 161 / Z-7303</strain>
    </source>
</reference>
<dbReference type="OrthoDB" id="5817at2157"/>
<dbReference type="HOGENOM" id="CLU_026622_0_0_2"/>
<dbReference type="InterPro" id="IPR002500">
    <property type="entry name" value="PAPS_reduct_dom"/>
</dbReference>
<dbReference type="Gene3D" id="3.30.70.20">
    <property type="match status" value="1"/>
</dbReference>
<dbReference type="GeneID" id="9346774"/>
<name>D7E975_METEZ</name>
<dbReference type="Pfam" id="PF01507">
    <property type="entry name" value="PAPS_reduct"/>
    <property type="match status" value="1"/>
</dbReference>
<dbReference type="InterPro" id="IPR017896">
    <property type="entry name" value="4Fe4S_Fe-S-bd"/>
</dbReference>
<gene>
    <name evidence="2" type="ordered locus">Metev_1141</name>
</gene>
<dbReference type="EMBL" id="CP002069">
    <property type="protein sequence ID" value="ADI74023.1"/>
    <property type="molecule type" value="Genomic_DNA"/>
</dbReference>
<feature type="domain" description="4Fe-4S ferredoxin-type" evidence="1">
    <location>
        <begin position="625"/>
        <end position="651"/>
    </location>
</feature>
<dbReference type="SUPFAM" id="SSF54862">
    <property type="entry name" value="4Fe-4S ferredoxins"/>
    <property type="match status" value="1"/>
</dbReference>
<sequence>MQKSTFSKRKSRPRNYKKQKQITYNKNYIFWCNRCNLPLIGKECGICNNIGNKINLSQPGDVRFCSSYEREILSQKLQSIYGCNPIEDKLILLNKIPGEDKTDEVIVDGYHIGTLRFDLETLDYKFDISLVGSKILLNHTDKKTVTVKDTKRHLSGKKVKFDQIEYYTDDIKNGEQVLIKTPKLTGYGTAYLDSKDFSASEKAVLKVKKIDNSEVTLSEKNPDLNDVIIANASHLKQLQKNAMNTIKGIVNQKEYKNLPVHVSFSGGKDSLVVLDLTRKALKNRELKAFFINTGIEYPETVEFARRFTSENNIDFVESGAGNKFWEKVGDFGPPAKDFRWCCKVCKLAPANTIIDKCSEKGMCLTVDGKRTYESFSRSAISTIEQNPFVPNQLNIFPIKDWKAIELWLYIYWQKLEYNPLYDMGFERVGCYLCPAALSAEYQRMKEIHPEMYEHWNNFLLNWAHRNGLPDEFVEHGFWRWRQLPPKMLKLAEKLDIRTTPEKPEEPFSVEMTSGISPCKSGGYTVEGTVKGMYIDQAAGIMNIMGKTVFSQDLGTLLVKTDTASIKVFSSGNIQVTAKTKDESHSVFKETTRQLKRAVKCKKCGICKDICPVGAVKLSDGTENHTNITIDESCTKCGKCTQSCVILKYPDNL</sequence>
<keyword evidence="3" id="KW-1185">Reference proteome</keyword>
<dbReference type="NCBIfam" id="NF010366">
    <property type="entry name" value="PRK13795.1-1"/>
    <property type="match status" value="1"/>
</dbReference>
<dbReference type="SUPFAM" id="SSF52402">
    <property type="entry name" value="Adenine nucleotide alpha hydrolases-like"/>
    <property type="match status" value="1"/>
</dbReference>
<dbReference type="PROSITE" id="PS00198">
    <property type="entry name" value="4FE4S_FER_1"/>
    <property type="match status" value="1"/>
</dbReference>
<dbReference type="Proteomes" id="UP000000391">
    <property type="component" value="Chromosome"/>
</dbReference>
<proteinExistence type="predicted"/>
<organism evidence="2 3">
    <name type="scientific">Methanohalobium evestigatum (strain ATCC BAA-1072 / DSM 3721 / NBRC 107634 / OCM 161 / Z-7303)</name>
    <dbReference type="NCBI Taxonomy" id="644295"/>
    <lineage>
        <taxon>Archaea</taxon>
        <taxon>Methanobacteriati</taxon>
        <taxon>Methanobacteriota</taxon>
        <taxon>Stenosarchaea group</taxon>
        <taxon>Methanomicrobia</taxon>
        <taxon>Methanosarcinales</taxon>
        <taxon>Methanosarcinaceae</taxon>
        <taxon>Methanohalobium</taxon>
    </lineage>
</organism>
<dbReference type="Gene3D" id="3.40.50.620">
    <property type="entry name" value="HUPs"/>
    <property type="match status" value="1"/>
</dbReference>
<dbReference type="STRING" id="644295.Metev_1141"/>
<evidence type="ECO:0000313" key="3">
    <source>
        <dbReference type="Proteomes" id="UP000000391"/>
    </source>
</evidence>
<dbReference type="RefSeq" id="WP_013194590.1">
    <property type="nucleotide sequence ID" value="NC_014253.1"/>
</dbReference>
<dbReference type="PANTHER" id="PTHR43196">
    <property type="entry name" value="SULFATE ADENYLYLTRANSFERASE SUBUNIT 2"/>
    <property type="match status" value="1"/>
</dbReference>
<dbReference type="GO" id="GO:0016491">
    <property type="term" value="F:oxidoreductase activity"/>
    <property type="evidence" value="ECO:0007669"/>
    <property type="project" value="UniProtKB-ARBA"/>
</dbReference>
<dbReference type="InterPro" id="IPR014729">
    <property type="entry name" value="Rossmann-like_a/b/a_fold"/>
</dbReference>
<dbReference type="InterPro" id="IPR050128">
    <property type="entry name" value="Sulfate_adenylyltrnsfr_sub2"/>
</dbReference>
<dbReference type="AlphaFoldDB" id="D7E975"/>
<accession>D7E975</accession>
<protein>
    <submittedName>
        <fullName evidence="2">Phosphoadenosine phosphosulfate reductase</fullName>
    </submittedName>
</protein>
<evidence type="ECO:0000313" key="2">
    <source>
        <dbReference type="EMBL" id="ADI74023.1"/>
    </source>
</evidence>
<dbReference type="InterPro" id="IPR017900">
    <property type="entry name" value="4Fe4S_Fe_S_CS"/>
</dbReference>
<dbReference type="CDD" id="cd23947">
    <property type="entry name" value="PAPS_reductase-like_YbdN"/>
    <property type="match status" value="1"/>
</dbReference>